<evidence type="ECO:0000256" key="9">
    <source>
        <dbReference type="ARBA" id="ARBA00023310"/>
    </source>
</evidence>
<evidence type="ECO:0000256" key="6">
    <source>
        <dbReference type="ARBA" id="ARBA00023065"/>
    </source>
</evidence>
<dbReference type="NCBIfam" id="TIGR01146">
    <property type="entry name" value="ATPsyn_F1gamma"/>
    <property type="match status" value="1"/>
</dbReference>
<dbReference type="PANTHER" id="PTHR11693:SF22">
    <property type="entry name" value="ATP SYNTHASE SUBUNIT GAMMA, MITOCHONDRIAL"/>
    <property type="match status" value="1"/>
</dbReference>
<dbReference type="Proteomes" id="UP000681027">
    <property type="component" value="Unassembled WGS sequence"/>
</dbReference>
<gene>
    <name evidence="10" type="primary">atpG</name>
    <name evidence="11" type="ORF">KHA94_07735</name>
</gene>
<proteinExistence type="inferred from homology"/>
<protein>
    <recommendedName>
        <fullName evidence="10">ATP synthase gamma chain</fullName>
    </recommendedName>
    <alternativeName>
        <fullName evidence="10">ATP synthase F1 sector gamma subunit</fullName>
    </alternativeName>
    <alternativeName>
        <fullName evidence="10">F-ATPase gamma subunit</fullName>
    </alternativeName>
</protein>
<evidence type="ECO:0000256" key="3">
    <source>
        <dbReference type="ARBA" id="ARBA00007681"/>
    </source>
</evidence>
<comment type="subcellular location">
    <subcellularLocation>
        <location evidence="10">Cell membrane</location>
        <topology evidence="10">Peripheral membrane protein</topology>
    </subcellularLocation>
    <subcellularLocation>
        <location evidence="2">Membrane</location>
        <topology evidence="2">Peripheral membrane protein</topology>
    </subcellularLocation>
</comment>
<keyword evidence="10" id="KW-1003">Cell membrane</keyword>
<evidence type="ECO:0000256" key="7">
    <source>
        <dbReference type="ARBA" id="ARBA00023136"/>
    </source>
</evidence>
<comment type="function">
    <text evidence="1 10">Produces ATP from ADP in the presence of a proton gradient across the membrane. The gamma chain is believed to be important in regulating ATPase activity and the flow of protons through the CF(0) complex.</text>
</comment>
<sequence length="285" mass="31407">MASLRDIKSRITSTKKTSQITKAMQMVSAAKMSRAEINAKSFVPYMEKIQEVTASIALGSKDASHPMLTSRPVKKTGYLVITSDRGLCGAYNSNILRSVFQTIQSRHKSSDEYAIIAIGRKGRDFFKKRNMNVILDIVSVPDQPEFAEIKDLASKAVGMFADETFDELYVYYSHYVSAIQQDVTVKKLLPLTDISSSTKLTSYEFEPSAEEILEVLLPQYAESLIYGALLDSKASEHAAVMTAMKSATDNAMELINSLSLSYNRARQAAITQEITEIVGGAAALE</sequence>
<evidence type="ECO:0000256" key="8">
    <source>
        <dbReference type="ARBA" id="ARBA00023196"/>
    </source>
</evidence>
<comment type="subunit">
    <text evidence="10">F-type ATPases have 2 components, CF(1) - the catalytic core - and CF(0) - the membrane proton channel. CF(1) has five subunits: alpha(3), beta(3), gamma(1), delta(1), epsilon(1). CF(0) has three main subunits: a, b and c.</text>
</comment>
<dbReference type="Gene3D" id="1.10.287.80">
    <property type="entry name" value="ATP synthase, gamma subunit, helix hairpin domain"/>
    <property type="match status" value="1"/>
</dbReference>
<comment type="similarity">
    <text evidence="3 10">Belongs to the ATPase gamma chain family.</text>
</comment>
<evidence type="ECO:0000256" key="10">
    <source>
        <dbReference type="HAMAP-Rule" id="MF_00815"/>
    </source>
</evidence>
<evidence type="ECO:0000313" key="11">
    <source>
        <dbReference type="EMBL" id="MBS4190093.1"/>
    </source>
</evidence>
<evidence type="ECO:0000313" key="12">
    <source>
        <dbReference type="Proteomes" id="UP000681027"/>
    </source>
</evidence>
<evidence type="ECO:0000256" key="2">
    <source>
        <dbReference type="ARBA" id="ARBA00004170"/>
    </source>
</evidence>
<keyword evidence="9 10" id="KW-0066">ATP synthesis</keyword>
<dbReference type="RefSeq" id="WP_213101572.1">
    <property type="nucleotide sequence ID" value="NZ_JAGYPM010000002.1"/>
</dbReference>
<dbReference type="InterPro" id="IPR035968">
    <property type="entry name" value="ATP_synth_F1_ATPase_gsu"/>
</dbReference>
<dbReference type="InterPro" id="IPR023632">
    <property type="entry name" value="ATP_synth_F1_gsu_CS"/>
</dbReference>
<dbReference type="EMBL" id="JAGYPM010000002">
    <property type="protein sequence ID" value="MBS4190093.1"/>
    <property type="molecule type" value="Genomic_DNA"/>
</dbReference>
<dbReference type="Gene3D" id="3.40.1380.10">
    <property type="match status" value="1"/>
</dbReference>
<dbReference type="SUPFAM" id="SSF52943">
    <property type="entry name" value="ATP synthase (F1-ATPase), gamma subunit"/>
    <property type="match status" value="1"/>
</dbReference>
<keyword evidence="5 10" id="KW-0375">Hydrogen ion transport</keyword>
<dbReference type="InterPro" id="IPR000131">
    <property type="entry name" value="ATP_synth_F1_gsu"/>
</dbReference>
<organism evidence="11 12">
    <name type="scientific">Cytobacillus citreus</name>
    <dbReference type="NCBI Taxonomy" id="2833586"/>
    <lineage>
        <taxon>Bacteria</taxon>
        <taxon>Bacillati</taxon>
        <taxon>Bacillota</taxon>
        <taxon>Bacilli</taxon>
        <taxon>Bacillales</taxon>
        <taxon>Bacillaceae</taxon>
        <taxon>Cytobacillus</taxon>
    </lineage>
</organism>
<keyword evidence="12" id="KW-1185">Reference proteome</keyword>
<evidence type="ECO:0000256" key="1">
    <source>
        <dbReference type="ARBA" id="ARBA00003456"/>
    </source>
</evidence>
<dbReference type="HAMAP" id="MF_00815">
    <property type="entry name" value="ATP_synth_gamma_bact"/>
    <property type="match status" value="1"/>
</dbReference>
<keyword evidence="4 10" id="KW-0813">Transport</keyword>
<dbReference type="NCBIfam" id="NF004147">
    <property type="entry name" value="PRK05621.2-1"/>
    <property type="match status" value="1"/>
</dbReference>
<name>A0ABS5NQL1_9BACI</name>
<evidence type="ECO:0000256" key="4">
    <source>
        <dbReference type="ARBA" id="ARBA00022448"/>
    </source>
</evidence>
<keyword evidence="6 10" id="KW-0406">Ion transport</keyword>
<dbReference type="PANTHER" id="PTHR11693">
    <property type="entry name" value="ATP SYNTHASE GAMMA CHAIN"/>
    <property type="match status" value="1"/>
</dbReference>
<keyword evidence="8 10" id="KW-0139">CF(1)</keyword>
<dbReference type="CDD" id="cd12151">
    <property type="entry name" value="F1-ATPase_gamma"/>
    <property type="match status" value="1"/>
</dbReference>
<reference evidence="11 12" key="1">
    <citation type="submission" date="2021-05" db="EMBL/GenBank/DDBJ databases">
        <title>Novel Bacillus species.</title>
        <authorList>
            <person name="Liu G."/>
        </authorList>
    </citation>
    <scope>NUCLEOTIDE SEQUENCE [LARGE SCALE GENOMIC DNA]</scope>
    <source>
        <strain evidence="11 12">FJAT-49705</strain>
    </source>
</reference>
<comment type="caution">
    <text evidence="11">The sequence shown here is derived from an EMBL/GenBank/DDBJ whole genome shotgun (WGS) entry which is preliminary data.</text>
</comment>
<dbReference type="PROSITE" id="PS00153">
    <property type="entry name" value="ATPASE_GAMMA"/>
    <property type="match status" value="1"/>
</dbReference>
<evidence type="ECO:0000256" key="5">
    <source>
        <dbReference type="ARBA" id="ARBA00022781"/>
    </source>
</evidence>
<dbReference type="Pfam" id="PF00231">
    <property type="entry name" value="ATP-synt"/>
    <property type="match status" value="1"/>
</dbReference>
<accession>A0ABS5NQL1</accession>
<keyword evidence="7 10" id="KW-0472">Membrane</keyword>
<dbReference type="PRINTS" id="PR00126">
    <property type="entry name" value="ATPASEGAMMA"/>
</dbReference>